<keyword evidence="1" id="KW-1133">Transmembrane helix</keyword>
<sequence>MRWAFVQHIPLQVLSCRLIILSQLLAHLPVSPGKNPTTYQPFPIPAIPLTYMICHCIYVVIRGYTWNDTHC</sequence>
<feature type="signal peptide" evidence="2">
    <location>
        <begin position="1"/>
        <end position="26"/>
    </location>
</feature>
<dbReference type="AlphaFoldDB" id="A0A2M3ZS19"/>
<name>A0A2M3ZS19_9DIPT</name>
<feature type="chain" id="PRO_5014973295" evidence="2">
    <location>
        <begin position="27"/>
        <end position="71"/>
    </location>
</feature>
<proteinExistence type="predicted"/>
<accession>A0A2M3ZS19</accession>
<keyword evidence="1" id="KW-0472">Membrane</keyword>
<reference evidence="3" key="1">
    <citation type="submission" date="2018-01" db="EMBL/GenBank/DDBJ databases">
        <title>An insight into the sialome of Amazonian anophelines.</title>
        <authorList>
            <person name="Ribeiro J.M."/>
            <person name="Scarpassa V."/>
            <person name="Calvo E."/>
        </authorList>
    </citation>
    <scope>NUCLEOTIDE SEQUENCE</scope>
    <source>
        <tissue evidence="3">Salivary glands</tissue>
    </source>
</reference>
<protein>
    <submittedName>
        <fullName evidence="3">Putative secreted peptide</fullName>
    </submittedName>
</protein>
<evidence type="ECO:0000256" key="2">
    <source>
        <dbReference type="SAM" id="SignalP"/>
    </source>
</evidence>
<dbReference type="EMBL" id="GGFM01010613">
    <property type="protein sequence ID" value="MBW31364.1"/>
    <property type="molecule type" value="Transcribed_RNA"/>
</dbReference>
<keyword evidence="2" id="KW-0732">Signal</keyword>
<organism evidence="3">
    <name type="scientific">Anopheles braziliensis</name>
    <dbReference type="NCBI Taxonomy" id="58242"/>
    <lineage>
        <taxon>Eukaryota</taxon>
        <taxon>Metazoa</taxon>
        <taxon>Ecdysozoa</taxon>
        <taxon>Arthropoda</taxon>
        <taxon>Hexapoda</taxon>
        <taxon>Insecta</taxon>
        <taxon>Pterygota</taxon>
        <taxon>Neoptera</taxon>
        <taxon>Endopterygota</taxon>
        <taxon>Diptera</taxon>
        <taxon>Nematocera</taxon>
        <taxon>Culicoidea</taxon>
        <taxon>Culicidae</taxon>
        <taxon>Anophelinae</taxon>
        <taxon>Anopheles</taxon>
    </lineage>
</organism>
<evidence type="ECO:0000256" key="1">
    <source>
        <dbReference type="SAM" id="Phobius"/>
    </source>
</evidence>
<keyword evidence="1" id="KW-0812">Transmembrane</keyword>
<feature type="transmembrane region" description="Helical" evidence="1">
    <location>
        <begin position="42"/>
        <end position="61"/>
    </location>
</feature>
<evidence type="ECO:0000313" key="3">
    <source>
        <dbReference type="EMBL" id="MBW31364.1"/>
    </source>
</evidence>